<protein>
    <submittedName>
        <fullName evidence="2">Uncharacterized protein</fullName>
    </submittedName>
</protein>
<feature type="compositionally biased region" description="Basic residues" evidence="1">
    <location>
        <begin position="26"/>
        <end position="35"/>
    </location>
</feature>
<accession>A0A8A1LDD5</accession>
<evidence type="ECO:0000313" key="2">
    <source>
        <dbReference type="EMBL" id="QSS50865.1"/>
    </source>
</evidence>
<evidence type="ECO:0000256" key="1">
    <source>
        <dbReference type="SAM" id="MobiDB-lite"/>
    </source>
</evidence>
<dbReference type="AlphaFoldDB" id="A0A8A1LDD5"/>
<feature type="region of interest" description="Disordered" evidence="1">
    <location>
        <begin position="1"/>
        <end position="48"/>
    </location>
</feature>
<proteinExistence type="predicted"/>
<evidence type="ECO:0000313" key="3">
    <source>
        <dbReference type="Proteomes" id="UP000663419"/>
    </source>
</evidence>
<dbReference type="Proteomes" id="UP000663419">
    <property type="component" value="Chromosome 2"/>
</dbReference>
<dbReference type="EMBL" id="CP069103">
    <property type="protein sequence ID" value="QSS50865.1"/>
    <property type="molecule type" value="Genomic_DNA"/>
</dbReference>
<name>A0A8A1LDD5_AJEC8</name>
<reference evidence="2" key="1">
    <citation type="submission" date="2021-01" db="EMBL/GenBank/DDBJ databases">
        <title>Chromosome-level genome assembly of a human fungal pathogen reveals clustering of transcriptionally co-regulated genes.</title>
        <authorList>
            <person name="Voorhies M."/>
            <person name="Cohen S."/>
            <person name="Shea T.P."/>
            <person name="Petrus S."/>
            <person name="Munoz J.F."/>
            <person name="Poplawski S."/>
            <person name="Goldman W.E."/>
            <person name="Michael T."/>
            <person name="Cuomo C.A."/>
            <person name="Sil A."/>
            <person name="Beyhan S."/>
        </authorList>
    </citation>
    <scope>NUCLEOTIDE SEQUENCE</scope>
    <source>
        <strain evidence="2">H88</strain>
    </source>
</reference>
<sequence>MKFVDLAPSILPPHRRTGTGATPNQPKKKKKKKKKNEVTNSGERKGDPIDFVPLIQCIYTHFVAKLLESA</sequence>
<organism evidence="2 3">
    <name type="scientific">Ajellomyces capsulatus (strain H88)</name>
    <name type="common">Darling's disease fungus</name>
    <name type="synonym">Histoplasma capsulatum</name>
    <dbReference type="NCBI Taxonomy" id="544711"/>
    <lineage>
        <taxon>Eukaryota</taxon>
        <taxon>Fungi</taxon>
        <taxon>Dikarya</taxon>
        <taxon>Ascomycota</taxon>
        <taxon>Pezizomycotina</taxon>
        <taxon>Eurotiomycetes</taxon>
        <taxon>Eurotiomycetidae</taxon>
        <taxon>Onygenales</taxon>
        <taxon>Ajellomycetaceae</taxon>
        <taxon>Histoplasma</taxon>
    </lineage>
</organism>
<dbReference type="VEuPathDB" id="FungiDB:I7I53_06033"/>
<gene>
    <name evidence="2" type="ORF">I7I53_06033</name>
</gene>